<dbReference type="Pfam" id="PF02397">
    <property type="entry name" value="Bac_transf"/>
    <property type="match status" value="1"/>
</dbReference>
<evidence type="ECO:0000256" key="5">
    <source>
        <dbReference type="ARBA" id="ARBA00022989"/>
    </source>
</evidence>
<keyword evidence="5 7" id="KW-1133">Transmembrane helix</keyword>
<dbReference type="Gene3D" id="3.40.50.720">
    <property type="entry name" value="NAD(P)-binding Rossmann-like Domain"/>
    <property type="match status" value="1"/>
</dbReference>
<keyword evidence="6 7" id="KW-0472">Membrane</keyword>
<dbReference type="GO" id="GO:0016780">
    <property type="term" value="F:phosphotransferase activity, for other substituted phosphate groups"/>
    <property type="evidence" value="ECO:0007669"/>
    <property type="project" value="TreeGrafter"/>
</dbReference>
<dbReference type="RefSeq" id="WP_122630108.1">
    <property type="nucleotide sequence ID" value="NZ_UPPP01000116.1"/>
</dbReference>
<protein>
    <submittedName>
        <fullName evidence="9">Bacterial sugar transferase</fullName>
    </submittedName>
</protein>
<dbReference type="Pfam" id="PF13727">
    <property type="entry name" value="CoA_binding_3"/>
    <property type="match status" value="1"/>
</dbReference>
<dbReference type="NCBIfam" id="TIGR03022">
    <property type="entry name" value="WbaP_sugtrans"/>
    <property type="match status" value="1"/>
</dbReference>
<sequence>MAQSAEQVTAVRQFSCVKFMDKIGRYLAPLLLMAADYIAVVAALSVTLYMRNTILLYNLPSLVSYQVNHVYIYFIIPLVYLMFFIYDGIYHRRIPFWNIVEKIFKICAFVTIMAVGLVYFTGQSQHVSRLYVGLSFISCFLFLTLEAYVVRRMLVVCGLWDKPVIIVGAGKTAELLARSFAEESCIGYKIAGLIEDCCAERPLTRQFPLLGNFNNIEETILASGVDNVILATPGLEREQLVSLVYRVQPHVRSLAIIPNLFGIPLSNMEVETFLKEKIVLLKVRNNLSSIVNLMVKRSFDLVVSVLILPFLLLLMSVIAVVIKMDSKGPVFHLAKRLGKNGDEFICYKFRTMHVNSDMILEKHLADDSDASQEWQQFAKLRGYDPRVTATGKWLRKFSLDELPQILNVLKGDMSLVGPRPYLPREKQQMKYYINTILQTLPGITGFWQVSGRNEIDFDGRLQMDAWYVRNWSVWLDMILLIKTVKVIFSGKGAY</sequence>
<evidence type="ECO:0000313" key="9">
    <source>
        <dbReference type="EMBL" id="VBB09310.1"/>
    </source>
</evidence>
<evidence type="ECO:0000256" key="2">
    <source>
        <dbReference type="ARBA" id="ARBA00006464"/>
    </source>
</evidence>
<gene>
    <name evidence="9" type="ORF">LUCI_4600</name>
</gene>
<accession>A0A498RES5</accession>
<keyword evidence="4 7" id="KW-0812">Transmembrane</keyword>
<reference evidence="9 10" key="1">
    <citation type="submission" date="2018-06" db="EMBL/GenBank/DDBJ databases">
        <authorList>
            <person name="Strepis N."/>
        </authorList>
    </citation>
    <scope>NUCLEOTIDE SEQUENCE [LARGE SCALE GENOMIC DNA]</scope>
    <source>
        <strain evidence="9">LUCI</strain>
    </source>
</reference>
<organism evidence="9 10">
    <name type="scientific">Lucifera butyrica</name>
    <dbReference type="NCBI Taxonomy" id="1351585"/>
    <lineage>
        <taxon>Bacteria</taxon>
        <taxon>Bacillati</taxon>
        <taxon>Bacillota</taxon>
        <taxon>Negativicutes</taxon>
        <taxon>Veillonellales</taxon>
        <taxon>Veillonellaceae</taxon>
        <taxon>Lucifera</taxon>
    </lineage>
</organism>
<dbReference type="SUPFAM" id="SSF51735">
    <property type="entry name" value="NAD(P)-binding Rossmann-fold domains"/>
    <property type="match status" value="1"/>
</dbReference>
<evidence type="ECO:0000256" key="6">
    <source>
        <dbReference type="ARBA" id="ARBA00023136"/>
    </source>
</evidence>
<feature type="transmembrane region" description="Helical" evidence="7">
    <location>
        <begin position="70"/>
        <end position="91"/>
    </location>
</feature>
<dbReference type="PANTHER" id="PTHR30576:SF10">
    <property type="entry name" value="SLL5057 PROTEIN"/>
    <property type="match status" value="1"/>
</dbReference>
<evidence type="ECO:0000256" key="3">
    <source>
        <dbReference type="ARBA" id="ARBA00022679"/>
    </source>
</evidence>
<dbReference type="Proteomes" id="UP000277811">
    <property type="component" value="Unassembled WGS sequence"/>
</dbReference>
<feature type="transmembrane region" description="Helical" evidence="7">
    <location>
        <begin position="128"/>
        <end position="150"/>
    </location>
</feature>
<evidence type="ECO:0000256" key="7">
    <source>
        <dbReference type="SAM" id="Phobius"/>
    </source>
</evidence>
<comment type="similarity">
    <text evidence="2">Belongs to the bacterial sugar transferase family.</text>
</comment>
<feature type="transmembrane region" description="Helical" evidence="7">
    <location>
        <begin position="301"/>
        <end position="322"/>
    </location>
</feature>
<dbReference type="AlphaFoldDB" id="A0A498RES5"/>
<keyword evidence="3 9" id="KW-0808">Transferase</keyword>
<feature type="domain" description="Bacterial sugar transferase" evidence="8">
    <location>
        <begin position="296"/>
        <end position="488"/>
    </location>
</feature>
<dbReference type="OrthoDB" id="9808602at2"/>
<comment type="subcellular location">
    <subcellularLocation>
        <location evidence="1">Membrane</location>
        <topology evidence="1">Multi-pass membrane protein</topology>
    </subcellularLocation>
</comment>
<dbReference type="InterPro" id="IPR036291">
    <property type="entry name" value="NAD(P)-bd_dom_sf"/>
</dbReference>
<keyword evidence="10" id="KW-1185">Reference proteome</keyword>
<evidence type="ECO:0000256" key="4">
    <source>
        <dbReference type="ARBA" id="ARBA00022692"/>
    </source>
</evidence>
<evidence type="ECO:0000259" key="8">
    <source>
        <dbReference type="Pfam" id="PF02397"/>
    </source>
</evidence>
<dbReference type="EMBL" id="UPPP01000116">
    <property type="protein sequence ID" value="VBB09310.1"/>
    <property type="molecule type" value="Genomic_DNA"/>
</dbReference>
<dbReference type="PANTHER" id="PTHR30576">
    <property type="entry name" value="COLANIC BIOSYNTHESIS UDP-GLUCOSE LIPID CARRIER TRANSFERASE"/>
    <property type="match status" value="1"/>
</dbReference>
<dbReference type="GO" id="GO:0005886">
    <property type="term" value="C:plasma membrane"/>
    <property type="evidence" value="ECO:0007669"/>
    <property type="project" value="InterPro"/>
</dbReference>
<feature type="transmembrane region" description="Helical" evidence="7">
    <location>
        <begin position="27"/>
        <end position="50"/>
    </location>
</feature>
<name>A0A498RES5_9FIRM</name>
<dbReference type="GO" id="GO:0000271">
    <property type="term" value="P:polysaccharide biosynthetic process"/>
    <property type="evidence" value="ECO:0007669"/>
    <property type="project" value="InterPro"/>
</dbReference>
<dbReference type="InterPro" id="IPR003362">
    <property type="entry name" value="Bact_transf"/>
</dbReference>
<dbReference type="InterPro" id="IPR017472">
    <property type="entry name" value="Undecaprenyl-P_galact_Ptfrase"/>
</dbReference>
<dbReference type="NCBIfam" id="TIGR03025">
    <property type="entry name" value="EPS_sugtrans"/>
    <property type="match status" value="1"/>
</dbReference>
<evidence type="ECO:0000256" key="1">
    <source>
        <dbReference type="ARBA" id="ARBA00004141"/>
    </source>
</evidence>
<evidence type="ECO:0000313" key="10">
    <source>
        <dbReference type="Proteomes" id="UP000277811"/>
    </source>
</evidence>
<proteinExistence type="inferred from homology"/>
<feature type="transmembrane region" description="Helical" evidence="7">
    <location>
        <begin position="103"/>
        <end position="122"/>
    </location>
</feature>
<dbReference type="InterPro" id="IPR017475">
    <property type="entry name" value="EPS_sugar_tfrase"/>
</dbReference>